<dbReference type="InterPro" id="IPR009061">
    <property type="entry name" value="DNA-bd_dom_put_sf"/>
</dbReference>
<protein>
    <submittedName>
        <fullName evidence="6">Transcriptional regulator, MerR family</fullName>
    </submittedName>
</protein>
<evidence type="ECO:0000259" key="5">
    <source>
        <dbReference type="PROSITE" id="PS50937"/>
    </source>
</evidence>
<accession>E6U2X4</accession>
<dbReference type="Pfam" id="PF13411">
    <property type="entry name" value="MerR_1"/>
    <property type="match status" value="1"/>
</dbReference>
<dbReference type="RefSeq" id="WP_013484711.1">
    <property type="nucleotide sequence ID" value="NC_014828.1"/>
</dbReference>
<dbReference type="PANTHER" id="PTHR30204:SF69">
    <property type="entry name" value="MERR-FAMILY TRANSCRIPTIONAL REGULATOR"/>
    <property type="match status" value="1"/>
</dbReference>
<dbReference type="InterPro" id="IPR000551">
    <property type="entry name" value="MerR-type_HTH_dom"/>
</dbReference>
<dbReference type="Proteomes" id="UP000001551">
    <property type="component" value="Chromosome"/>
</dbReference>
<reference evidence="6 7" key="1">
    <citation type="submission" date="2010-12" db="EMBL/GenBank/DDBJ databases">
        <title>Complete sequence of Ethanoligenens harbinense YUAN-3.</title>
        <authorList>
            <person name="Lucas S."/>
            <person name="Copeland A."/>
            <person name="Lapidus A."/>
            <person name="Cheng J.-F."/>
            <person name="Bruce D."/>
            <person name="Goodwin L."/>
            <person name="Pitluck S."/>
            <person name="Chertkov O."/>
            <person name="Misra M."/>
            <person name="Detter J.C."/>
            <person name="Han C."/>
            <person name="Tapia R."/>
            <person name="Land M."/>
            <person name="Hauser L."/>
            <person name="Jeffries C."/>
            <person name="Kyrpides N."/>
            <person name="Ivanova N."/>
            <person name="Mikhailova N."/>
            <person name="Wang A."/>
            <person name="Mouttaki H."/>
            <person name="He Z."/>
            <person name="Zhou J."/>
            <person name="Hemme C.L."/>
            <person name="Woyke T."/>
        </authorList>
    </citation>
    <scope>NUCLEOTIDE SEQUENCE [LARGE SCALE GENOMIC DNA]</scope>
    <source>
        <strain evidence="7">DSM 18485 / JCM 12961 / CGMCC 1.5033 / YUAN-3</strain>
    </source>
</reference>
<organism evidence="6 7">
    <name type="scientific">Ethanoligenens harbinense (strain DSM 18485 / JCM 12961 / CGMCC 1.5033 / YUAN-3)</name>
    <dbReference type="NCBI Taxonomy" id="663278"/>
    <lineage>
        <taxon>Bacteria</taxon>
        <taxon>Bacillati</taxon>
        <taxon>Bacillota</taxon>
        <taxon>Clostridia</taxon>
        <taxon>Eubacteriales</taxon>
        <taxon>Oscillospiraceae</taxon>
        <taxon>Ethanoligenens</taxon>
    </lineage>
</organism>
<gene>
    <name evidence="6" type="ordered locus">Ethha_0772</name>
</gene>
<sequence length="148" mass="16584">MDFSIAQAAKITGLAAHTLRYYEREGLLPRLRRDSTGNRLFDENALETLLFICCLKKTGMSIQAIRVFMDSRKDESAGLHGRVAILEQHRRDVLKRIAAFEENLATIDEKLSYYRQAAAAADSGEPIPPCGLCALHKKQVHLAAESRQ</sequence>
<proteinExistence type="predicted"/>
<evidence type="ECO:0000256" key="3">
    <source>
        <dbReference type="ARBA" id="ARBA00023125"/>
    </source>
</evidence>
<evidence type="ECO:0000256" key="1">
    <source>
        <dbReference type="ARBA" id="ARBA00022491"/>
    </source>
</evidence>
<dbReference type="GO" id="GO:0003677">
    <property type="term" value="F:DNA binding"/>
    <property type="evidence" value="ECO:0007669"/>
    <property type="project" value="UniProtKB-KW"/>
</dbReference>
<dbReference type="EMBL" id="CP002400">
    <property type="protein sequence ID" value="ADU26341.1"/>
    <property type="molecule type" value="Genomic_DNA"/>
</dbReference>
<dbReference type="HOGENOM" id="CLU_060077_8_1_9"/>
<evidence type="ECO:0000256" key="4">
    <source>
        <dbReference type="ARBA" id="ARBA00023163"/>
    </source>
</evidence>
<dbReference type="Gene3D" id="1.10.1660.10">
    <property type="match status" value="1"/>
</dbReference>
<dbReference type="SUPFAM" id="SSF46955">
    <property type="entry name" value="Putative DNA-binding domain"/>
    <property type="match status" value="1"/>
</dbReference>
<dbReference type="eggNOG" id="COG0789">
    <property type="taxonomic scope" value="Bacteria"/>
</dbReference>
<dbReference type="InterPro" id="IPR047057">
    <property type="entry name" value="MerR_fam"/>
</dbReference>
<keyword evidence="2" id="KW-0805">Transcription regulation</keyword>
<evidence type="ECO:0000256" key="2">
    <source>
        <dbReference type="ARBA" id="ARBA00023015"/>
    </source>
</evidence>
<dbReference type="AlphaFoldDB" id="E6U2X4"/>
<evidence type="ECO:0000313" key="6">
    <source>
        <dbReference type="EMBL" id="ADU26341.1"/>
    </source>
</evidence>
<dbReference type="PRINTS" id="PR00040">
    <property type="entry name" value="HTHMERR"/>
</dbReference>
<keyword evidence="3" id="KW-0238">DNA-binding</keyword>
<dbReference type="SMART" id="SM00422">
    <property type="entry name" value="HTH_MERR"/>
    <property type="match status" value="1"/>
</dbReference>
<feature type="domain" description="HTH merR-type" evidence="5">
    <location>
        <begin position="1"/>
        <end position="71"/>
    </location>
</feature>
<dbReference type="PROSITE" id="PS00552">
    <property type="entry name" value="HTH_MERR_1"/>
    <property type="match status" value="1"/>
</dbReference>
<evidence type="ECO:0000313" key="7">
    <source>
        <dbReference type="Proteomes" id="UP000001551"/>
    </source>
</evidence>
<dbReference type="GO" id="GO:0003700">
    <property type="term" value="F:DNA-binding transcription factor activity"/>
    <property type="evidence" value="ECO:0007669"/>
    <property type="project" value="InterPro"/>
</dbReference>
<keyword evidence="4" id="KW-0804">Transcription</keyword>
<dbReference type="PANTHER" id="PTHR30204">
    <property type="entry name" value="REDOX-CYCLING DRUG-SENSING TRANSCRIPTIONAL ACTIVATOR SOXR"/>
    <property type="match status" value="1"/>
</dbReference>
<name>E6U2X4_ETHHY</name>
<keyword evidence="7" id="KW-1185">Reference proteome</keyword>
<keyword evidence="1" id="KW-0678">Repressor</keyword>
<dbReference type="PROSITE" id="PS50937">
    <property type="entry name" value="HTH_MERR_2"/>
    <property type="match status" value="1"/>
</dbReference>
<dbReference type="STRING" id="663278.Ethha_0772"/>
<dbReference type="CDD" id="cd01109">
    <property type="entry name" value="HTH_YyaN"/>
    <property type="match status" value="1"/>
</dbReference>
<dbReference type="KEGG" id="eha:Ethha_0772"/>